<proteinExistence type="inferred from homology"/>
<feature type="domain" description="SDA1 N-terminal" evidence="3">
    <location>
        <begin position="73"/>
        <end position="313"/>
    </location>
</feature>
<name>A0ABD1L3G5_9FABA</name>
<dbReference type="InterPro" id="IPR012977">
    <property type="entry name" value="SDA1_N"/>
</dbReference>
<reference evidence="4 5" key="1">
    <citation type="submission" date="2024-08" db="EMBL/GenBank/DDBJ databases">
        <title>Insights into the chromosomal genome structure of Flemingia macrophylla.</title>
        <authorList>
            <person name="Ding Y."/>
            <person name="Zhao Y."/>
            <person name="Bi W."/>
            <person name="Wu M."/>
            <person name="Zhao G."/>
            <person name="Gong Y."/>
            <person name="Li W."/>
            <person name="Zhang P."/>
        </authorList>
    </citation>
    <scope>NUCLEOTIDE SEQUENCE [LARGE SCALE GENOMIC DNA]</scope>
    <source>
        <strain evidence="4">DYQJB</strain>
        <tissue evidence="4">Leaf</tissue>
    </source>
</reference>
<feature type="compositionally biased region" description="Basic and acidic residues" evidence="2">
    <location>
        <begin position="466"/>
        <end position="479"/>
    </location>
</feature>
<dbReference type="PANTHER" id="PTHR12730">
    <property type="entry name" value="HSDA/SDA1-RELATED"/>
    <property type="match status" value="1"/>
</dbReference>
<comment type="caution">
    <text evidence="4">The sequence shown here is derived from an EMBL/GenBank/DDBJ whole genome shotgun (WGS) entry which is preliminary data.</text>
</comment>
<keyword evidence="1" id="KW-0690">Ribosome biogenesis</keyword>
<gene>
    <name evidence="4" type="ORF">Fmac_031943</name>
</gene>
<comment type="function">
    <text evidence="1">Required for 60S pre-ribosomal subunits export to the cytoplasm.</text>
</comment>
<feature type="compositionally biased region" description="Acidic residues" evidence="2">
    <location>
        <begin position="480"/>
        <end position="493"/>
    </location>
</feature>
<dbReference type="InterPro" id="IPR027312">
    <property type="entry name" value="Sda1"/>
</dbReference>
<comment type="subcellular location">
    <subcellularLocation>
        <location evidence="1">Nucleus</location>
        <location evidence="1">Nucleolus</location>
    </subcellularLocation>
</comment>
<keyword evidence="1" id="KW-0813">Transport</keyword>
<evidence type="ECO:0000313" key="5">
    <source>
        <dbReference type="Proteomes" id="UP001603857"/>
    </source>
</evidence>
<organism evidence="4 5">
    <name type="scientific">Flemingia macrophylla</name>
    <dbReference type="NCBI Taxonomy" id="520843"/>
    <lineage>
        <taxon>Eukaryota</taxon>
        <taxon>Viridiplantae</taxon>
        <taxon>Streptophyta</taxon>
        <taxon>Embryophyta</taxon>
        <taxon>Tracheophyta</taxon>
        <taxon>Spermatophyta</taxon>
        <taxon>Magnoliopsida</taxon>
        <taxon>eudicotyledons</taxon>
        <taxon>Gunneridae</taxon>
        <taxon>Pentapetalae</taxon>
        <taxon>rosids</taxon>
        <taxon>fabids</taxon>
        <taxon>Fabales</taxon>
        <taxon>Fabaceae</taxon>
        <taxon>Papilionoideae</taxon>
        <taxon>50 kb inversion clade</taxon>
        <taxon>NPAAA clade</taxon>
        <taxon>indigoferoid/millettioid clade</taxon>
        <taxon>Phaseoleae</taxon>
        <taxon>Flemingia</taxon>
    </lineage>
</organism>
<accession>A0ABD1L3G5</accession>
<keyword evidence="1" id="KW-0653">Protein transport</keyword>
<keyword evidence="5" id="KW-1185">Reference proteome</keyword>
<feature type="region of interest" description="Disordered" evidence="2">
    <location>
        <begin position="673"/>
        <end position="733"/>
    </location>
</feature>
<dbReference type="GO" id="GO:0042273">
    <property type="term" value="P:ribosomal large subunit biogenesis"/>
    <property type="evidence" value="ECO:0007669"/>
    <property type="project" value="UniProtKB-UniRule"/>
</dbReference>
<dbReference type="PANTHER" id="PTHR12730:SF0">
    <property type="entry name" value="PROTEIN SDA1 HOMOLOG"/>
    <property type="match status" value="1"/>
</dbReference>
<sequence length="733" mass="82836">MESLRASKKLNLPSLQSKMKCDPEGYQPTLIVVHNQFNSLMEIFEENYGIGIVSTGINADPTFSTSLADRAMFLAHVTPFYPNHLANFPSKLIHLLRTKAPNLPSKLRCSLTRSLVLLVNHKILKVGETLSLFMKLQTLGDKTLKKLAFDHVVHSIKRMSQESQNELFGMLQTDEKLAKRVLVTLCELHRRKVWFDERTANAICTACFHSSSSIMIAALSFLLGYEKIEINDDSDNSSSDDEIMASPQVILSTTASRKKKRAKLHRVIRSMKKQQRLRSERDNSYSPLNHLKDAKDFATRLLKRLERCSERFQPHQRHVIDLLAMVVQACHDKVPLNAVEPLFKSIVNQFVHDCSQPEAITVGLNAVREICMRMPLLDLLLRYSERWVTLTPDRVCPSLLAKKDGGRPIDPKARPKAYGKVSVATAAPEAELLTIIDNDHEMGNDDSNNSDNEQENDQISIDSYDDENRVCFDDTRGVDDDPEDNAIPEDGYETDYVCGVDDDVEDMESDFEDSEDLQKDMDDEISACEEDNDLHISSDDHDGSVEASHTLKRTAMKRKFAEYSGQSIAANSSLRALKKLAGSTMGHELPEFKDGFSNVGIQCVKELKAKGEAKNALAQHALAKSAATKDPSDGQLCLKRVDRTALEAHVRKNLSKDKRLALVRAGREERGKYQARAAVKQRKMGGLSNRQKERKKKMPLAAMRDKIETHRIEKKKKHHRSDQQFRGRKAWKC</sequence>
<protein>
    <recommendedName>
        <fullName evidence="1">Protein SDA1</fullName>
    </recommendedName>
</protein>
<dbReference type="Pfam" id="PF08158">
    <property type="entry name" value="SDA1_HEAT"/>
    <property type="match status" value="1"/>
</dbReference>
<comment type="similarity">
    <text evidence="1">Belongs to the SDA1 family.</text>
</comment>
<evidence type="ECO:0000256" key="2">
    <source>
        <dbReference type="SAM" id="MobiDB-lite"/>
    </source>
</evidence>
<feature type="compositionally biased region" description="Basic residues" evidence="2">
    <location>
        <begin position="712"/>
        <end position="733"/>
    </location>
</feature>
<evidence type="ECO:0000259" key="3">
    <source>
        <dbReference type="Pfam" id="PF08158"/>
    </source>
</evidence>
<feature type="region of interest" description="Disordered" evidence="2">
    <location>
        <begin position="439"/>
        <end position="494"/>
    </location>
</feature>
<dbReference type="GO" id="GO:0005730">
    <property type="term" value="C:nucleolus"/>
    <property type="evidence" value="ECO:0007669"/>
    <property type="project" value="UniProtKB-SubCell"/>
</dbReference>
<dbReference type="GO" id="GO:0015031">
    <property type="term" value="P:protein transport"/>
    <property type="evidence" value="ECO:0007669"/>
    <property type="project" value="UniProtKB-KW"/>
</dbReference>
<dbReference type="Proteomes" id="UP001603857">
    <property type="component" value="Unassembled WGS sequence"/>
</dbReference>
<keyword evidence="1" id="KW-0539">Nucleus</keyword>
<dbReference type="EMBL" id="JBGMDY010000011">
    <property type="protein sequence ID" value="KAL2318067.1"/>
    <property type="molecule type" value="Genomic_DNA"/>
</dbReference>
<dbReference type="GO" id="GO:0000055">
    <property type="term" value="P:ribosomal large subunit export from nucleus"/>
    <property type="evidence" value="ECO:0007669"/>
    <property type="project" value="UniProtKB-UniRule"/>
</dbReference>
<evidence type="ECO:0000256" key="1">
    <source>
        <dbReference type="RuleBase" id="RU365057"/>
    </source>
</evidence>
<dbReference type="AlphaFoldDB" id="A0ABD1L3G5"/>
<evidence type="ECO:0000313" key="4">
    <source>
        <dbReference type="EMBL" id="KAL2318067.1"/>
    </source>
</evidence>